<keyword evidence="6" id="KW-1185">Reference proteome</keyword>
<sequence>MNWFTHDNLDQLDHSEIDQDHQQFYDLLKSLEQVDNADFPAHFQELYRLTEAHFEMEDDLMTSHEYPGAADHQAEHQRVLGEFKQFQLRVNKGLISFGRVFARERLCQWFVLHISTMDSALVSHIKTRSPR</sequence>
<evidence type="ECO:0000256" key="1">
    <source>
        <dbReference type="ARBA" id="ARBA00010587"/>
    </source>
</evidence>
<dbReference type="PANTHER" id="PTHR37164:SF1">
    <property type="entry name" value="BACTERIOHEMERYTHRIN"/>
    <property type="match status" value="1"/>
</dbReference>
<dbReference type="InterPro" id="IPR012827">
    <property type="entry name" value="Hemerythrin_metal-bd"/>
</dbReference>
<evidence type="ECO:0000256" key="2">
    <source>
        <dbReference type="ARBA" id="ARBA00022723"/>
    </source>
</evidence>
<comment type="similarity">
    <text evidence="1">Belongs to the hemerythrin family.</text>
</comment>
<accession>A0A975R968</accession>
<evidence type="ECO:0000259" key="4">
    <source>
        <dbReference type="Pfam" id="PF01814"/>
    </source>
</evidence>
<evidence type="ECO:0000313" key="5">
    <source>
        <dbReference type="EMBL" id="QWF69861.1"/>
    </source>
</evidence>
<dbReference type="EMBL" id="CP073754">
    <property type="protein sequence ID" value="QWF69861.1"/>
    <property type="molecule type" value="Genomic_DNA"/>
</dbReference>
<dbReference type="InterPro" id="IPR035938">
    <property type="entry name" value="Hemerythrin-like_sf"/>
</dbReference>
<dbReference type="Gene3D" id="1.20.120.50">
    <property type="entry name" value="Hemerythrin-like"/>
    <property type="match status" value="1"/>
</dbReference>
<evidence type="ECO:0000256" key="3">
    <source>
        <dbReference type="ARBA" id="ARBA00023004"/>
    </source>
</evidence>
<dbReference type="PANTHER" id="PTHR37164">
    <property type="entry name" value="BACTERIOHEMERYTHRIN"/>
    <property type="match status" value="1"/>
</dbReference>
<organism evidence="5 6">
    <name type="scientific">Methylomonas paludis</name>
    <dbReference type="NCBI Taxonomy" id="1173101"/>
    <lineage>
        <taxon>Bacteria</taxon>
        <taxon>Pseudomonadati</taxon>
        <taxon>Pseudomonadota</taxon>
        <taxon>Gammaproteobacteria</taxon>
        <taxon>Methylococcales</taxon>
        <taxon>Methylococcaceae</taxon>
        <taxon>Methylomonas</taxon>
    </lineage>
</organism>
<dbReference type="Pfam" id="PF01814">
    <property type="entry name" value="Hemerythrin"/>
    <property type="match status" value="1"/>
</dbReference>
<protein>
    <submittedName>
        <fullName evidence="5">Hemerythrin family protein</fullName>
    </submittedName>
</protein>
<dbReference type="Proteomes" id="UP000676649">
    <property type="component" value="Chromosome"/>
</dbReference>
<name>A0A975R968_9GAMM</name>
<dbReference type="SUPFAM" id="SSF47188">
    <property type="entry name" value="Hemerythrin-like"/>
    <property type="match status" value="1"/>
</dbReference>
<evidence type="ECO:0000313" key="6">
    <source>
        <dbReference type="Proteomes" id="UP000676649"/>
    </source>
</evidence>
<dbReference type="InterPro" id="IPR050669">
    <property type="entry name" value="Hemerythrin"/>
</dbReference>
<dbReference type="AlphaFoldDB" id="A0A975R968"/>
<dbReference type="RefSeq" id="WP_215580424.1">
    <property type="nucleotide sequence ID" value="NZ_CP073754.1"/>
</dbReference>
<keyword evidence="3" id="KW-0408">Iron</keyword>
<feature type="domain" description="Hemerythrin-like" evidence="4">
    <location>
        <begin position="15"/>
        <end position="122"/>
    </location>
</feature>
<dbReference type="CDD" id="cd12107">
    <property type="entry name" value="Hemerythrin"/>
    <property type="match status" value="1"/>
</dbReference>
<proteinExistence type="inferred from homology"/>
<dbReference type="NCBIfam" id="TIGR02481">
    <property type="entry name" value="hemeryth_dom"/>
    <property type="match status" value="1"/>
</dbReference>
<keyword evidence="2" id="KW-0479">Metal-binding</keyword>
<dbReference type="GO" id="GO:0046872">
    <property type="term" value="F:metal ion binding"/>
    <property type="evidence" value="ECO:0007669"/>
    <property type="project" value="UniProtKB-KW"/>
</dbReference>
<dbReference type="KEGG" id="mpad:KEF85_10860"/>
<reference evidence="5" key="1">
    <citation type="submission" date="2021-04" db="EMBL/GenBank/DDBJ databases">
        <title>Draft genome sequence data of methanotrophic Methylovulum sp. strain S1L and Methylomonas sp. strain S2AM isolated from boreal lake water columns.</title>
        <authorList>
            <person name="Rissanen A.J."/>
            <person name="Mangayil R."/>
            <person name="Svenning M.M."/>
            <person name="Khanongnuch R."/>
        </authorList>
    </citation>
    <scope>NUCLEOTIDE SEQUENCE</scope>
    <source>
        <strain evidence="5">S2AM</strain>
    </source>
</reference>
<dbReference type="InterPro" id="IPR012312">
    <property type="entry name" value="Hemerythrin-like"/>
</dbReference>
<gene>
    <name evidence="5" type="ORF">KEF85_10860</name>
</gene>